<dbReference type="Pfam" id="PF00135">
    <property type="entry name" value="COesterase"/>
    <property type="match status" value="1"/>
</dbReference>
<dbReference type="SUPFAM" id="SSF53474">
    <property type="entry name" value="alpha/beta-Hydrolases"/>
    <property type="match status" value="1"/>
</dbReference>
<gene>
    <name evidence="2" type="ORF">CTOB1V02_LOCUS15865</name>
</gene>
<evidence type="ECO:0000313" key="2">
    <source>
        <dbReference type="EMBL" id="CAD7238050.1"/>
    </source>
</evidence>
<sequence length="167" mass="18425">MLVKFFGDAFFHAPTAATINLLSQAGRDAPVYVYRYNFLSNIDAYGNTVNFTGAAHGTDFLHLFSPAMYAATQPPGSQPTFMERSITGRLQTRWTEFAKAGLNLWERHDPQDPQMYSLEGGQMIPSLGQRELTLWSDLLPMVAQMGKTDSPWVPGGPEPTAKPSKPG</sequence>
<name>A0A7R8WZX5_9CRUS</name>
<feature type="non-terminal residue" evidence="2">
    <location>
        <position position="1"/>
    </location>
</feature>
<dbReference type="InterPro" id="IPR029058">
    <property type="entry name" value="AB_hydrolase_fold"/>
</dbReference>
<dbReference type="Gene3D" id="3.40.50.1820">
    <property type="entry name" value="alpha/beta hydrolase"/>
    <property type="match status" value="1"/>
</dbReference>
<reference evidence="2" key="1">
    <citation type="submission" date="2020-11" db="EMBL/GenBank/DDBJ databases">
        <authorList>
            <person name="Tran Van P."/>
        </authorList>
    </citation>
    <scope>NUCLEOTIDE SEQUENCE</scope>
</reference>
<proteinExistence type="predicted"/>
<keyword evidence="1" id="KW-0325">Glycoprotein</keyword>
<dbReference type="InterPro" id="IPR002018">
    <property type="entry name" value="CarbesteraseB"/>
</dbReference>
<dbReference type="EMBL" id="OB695372">
    <property type="protein sequence ID" value="CAD7238050.1"/>
    <property type="molecule type" value="Genomic_DNA"/>
</dbReference>
<dbReference type="OrthoDB" id="19501at2759"/>
<protein>
    <submittedName>
        <fullName evidence="2">Uncharacterized protein</fullName>
    </submittedName>
</protein>
<accession>A0A7R8WZX5</accession>
<organism evidence="2">
    <name type="scientific">Cyprideis torosa</name>
    <dbReference type="NCBI Taxonomy" id="163714"/>
    <lineage>
        <taxon>Eukaryota</taxon>
        <taxon>Metazoa</taxon>
        <taxon>Ecdysozoa</taxon>
        <taxon>Arthropoda</taxon>
        <taxon>Crustacea</taxon>
        <taxon>Oligostraca</taxon>
        <taxon>Ostracoda</taxon>
        <taxon>Podocopa</taxon>
        <taxon>Podocopida</taxon>
        <taxon>Cytherocopina</taxon>
        <taxon>Cytheroidea</taxon>
        <taxon>Cytherideidae</taxon>
        <taxon>Cyprideis</taxon>
    </lineage>
</organism>
<evidence type="ECO:0000256" key="1">
    <source>
        <dbReference type="ARBA" id="ARBA00023180"/>
    </source>
</evidence>
<dbReference type="AlphaFoldDB" id="A0A7R8WZX5"/>